<keyword evidence="3" id="KW-1185">Reference proteome</keyword>
<proteinExistence type="predicted"/>
<comment type="caution">
    <text evidence="2">The sequence shown here is derived from an EMBL/GenBank/DDBJ whole genome shotgun (WGS) entry which is preliminary data.</text>
</comment>
<dbReference type="InterPro" id="IPR045175">
    <property type="entry name" value="M28_fam"/>
</dbReference>
<sequence>MPTDYQLTQAVQNLKILADDKMEGRKTGTPGHKIAAGFISDAFSAMQLGHFSPGYFQPFTYEQGWNEKTGVNVVGLIEGSEFADDYIVISAHYDHLGIKGRHIFNGADDNASGVAAMLALANYFTVHRPHHSIIFLATDVEEAGLRGAKAFLSSSPIKAVQIRLNINIDMIGNGGKRHELYVLTPPDVYFTPLVHQYIAAHSKATFRLKAGQPRKINRRSLLESRIDWRRASDHAVFANVGIDYIYFGNDIHKHYHQPSDTFENINVDFFKSSLVHITDLVSQLDRLNLRSRKVNSANE</sequence>
<evidence type="ECO:0000313" key="2">
    <source>
        <dbReference type="EMBL" id="NMH61519.1"/>
    </source>
</evidence>
<dbReference type="PANTHER" id="PTHR12147:SF26">
    <property type="entry name" value="PEPTIDASE M28 DOMAIN-CONTAINING PROTEIN"/>
    <property type="match status" value="1"/>
</dbReference>
<dbReference type="Pfam" id="PF04389">
    <property type="entry name" value="Peptidase_M28"/>
    <property type="match status" value="1"/>
</dbReference>
<dbReference type="PANTHER" id="PTHR12147">
    <property type="entry name" value="METALLOPEPTIDASE M28 FAMILY MEMBER"/>
    <property type="match status" value="1"/>
</dbReference>
<dbReference type="Proteomes" id="UP000709336">
    <property type="component" value="Unassembled WGS sequence"/>
</dbReference>
<dbReference type="InterPro" id="IPR007484">
    <property type="entry name" value="Peptidase_M28"/>
</dbReference>
<dbReference type="RefSeq" id="WP_169212080.1">
    <property type="nucleotide sequence ID" value="NZ_JAATNW010000010.1"/>
</dbReference>
<protein>
    <submittedName>
        <fullName evidence="2">M28 family peptidase</fullName>
    </submittedName>
</protein>
<evidence type="ECO:0000259" key="1">
    <source>
        <dbReference type="Pfam" id="PF04389"/>
    </source>
</evidence>
<dbReference type="EMBL" id="JAATNW010000010">
    <property type="protein sequence ID" value="NMH61519.1"/>
    <property type="molecule type" value="Genomic_DNA"/>
</dbReference>
<accession>A0ABX1R4Z7</accession>
<dbReference type="Gene3D" id="3.40.630.10">
    <property type="entry name" value="Zn peptidases"/>
    <property type="match status" value="1"/>
</dbReference>
<gene>
    <name evidence="2" type="ORF">HCJ96_15925</name>
</gene>
<organism evidence="2 3">
    <name type="scientific">Alteromonas ponticola</name>
    <dbReference type="NCBI Taxonomy" id="2720613"/>
    <lineage>
        <taxon>Bacteria</taxon>
        <taxon>Pseudomonadati</taxon>
        <taxon>Pseudomonadota</taxon>
        <taxon>Gammaproteobacteria</taxon>
        <taxon>Alteromonadales</taxon>
        <taxon>Alteromonadaceae</taxon>
        <taxon>Alteromonas/Salinimonas group</taxon>
        <taxon>Alteromonas</taxon>
    </lineage>
</organism>
<feature type="domain" description="Peptidase M28" evidence="1">
    <location>
        <begin position="72"/>
        <end position="271"/>
    </location>
</feature>
<dbReference type="SUPFAM" id="SSF53187">
    <property type="entry name" value="Zn-dependent exopeptidases"/>
    <property type="match status" value="1"/>
</dbReference>
<evidence type="ECO:0000313" key="3">
    <source>
        <dbReference type="Proteomes" id="UP000709336"/>
    </source>
</evidence>
<reference evidence="2 3" key="1">
    <citation type="submission" date="2020-03" db="EMBL/GenBank/DDBJ databases">
        <title>Alteromonas ponticola sp. nov., isolated from seawater.</title>
        <authorList>
            <person name="Yoon J.-H."/>
            <person name="Kim Y.-O."/>
        </authorList>
    </citation>
    <scope>NUCLEOTIDE SEQUENCE [LARGE SCALE GENOMIC DNA]</scope>
    <source>
        <strain evidence="2 3">MYP5</strain>
    </source>
</reference>
<name>A0ABX1R4Z7_9ALTE</name>